<reference evidence="2 3" key="1">
    <citation type="journal article" date="2015" name="Parasitol. Res.">
        <title>Viruses in close associations with free-living amoebae.</title>
        <authorList>
            <person name="Scheid P."/>
        </authorList>
    </citation>
    <scope>NUCLEOTIDE SEQUENCE [LARGE SCALE GENOMIC DNA]</scope>
    <source>
        <strain evidence="2">KlaHel</strain>
    </source>
</reference>
<dbReference type="EMBL" id="KP136319">
    <property type="protein sequence ID" value="AJF97650.1"/>
    <property type="molecule type" value="Genomic_DNA"/>
</dbReference>
<protein>
    <recommendedName>
        <fullName evidence="1">Ubiquitin-like domain-containing protein</fullName>
    </recommendedName>
</protein>
<dbReference type="KEGG" id="vg:23462567"/>
<dbReference type="Proteomes" id="UP000202511">
    <property type="component" value="Segment"/>
</dbReference>
<dbReference type="RefSeq" id="YP_009119885.1">
    <property type="nucleotide sequence ID" value="NC_026440.1"/>
</dbReference>
<evidence type="ECO:0000313" key="3">
    <source>
        <dbReference type="Proteomes" id="UP000202511"/>
    </source>
</evidence>
<dbReference type="InterPro" id="IPR050158">
    <property type="entry name" value="Ubiquitin_ubiquitin-like"/>
</dbReference>
<dbReference type="PROSITE" id="PS50053">
    <property type="entry name" value="UBIQUITIN_2"/>
    <property type="match status" value="1"/>
</dbReference>
<evidence type="ECO:0000259" key="1">
    <source>
        <dbReference type="PROSITE" id="PS50053"/>
    </source>
</evidence>
<dbReference type="InterPro" id="IPR000626">
    <property type="entry name" value="Ubiquitin-like_dom"/>
</dbReference>
<dbReference type="Gene3D" id="3.10.20.90">
    <property type="entry name" value="Phosphatidylinositol 3-kinase Catalytic Subunit, Chain A, domain 1"/>
    <property type="match status" value="1"/>
</dbReference>
<dbReference type="InterPro" id="IPR029071">
    <property type="entry name" value="Ubiquitin-like_domsf"/>
</dbReference>
<feature type="domain" description="Ubiquitin-like" evidence="1">
    <location>
        <begin position="172"/>
        <end position="248"/>
    </location>
</feature>
<name>A0A0B5J761_9VIRU</name>
<evidence type="ECO:0000313" key="2">
    <source>
        <dbReference type="EMBL" id="AJF97650.1"/>
    </source>
</evidence>
<dbReference type="SMART" id="SM00213">
    <property type="entry name" value="UBQ"/>
    <property type="match status" value="1"/>
</dbReference>
<organism evidence="2 3">
    <name type="scientific">Pandoravirus inopinatum</name>
    <dbReference type="NCBI Taxonomy" id="1605721"/>
    <lineage>
        <taxon>Viruses</taxon>
        <taxon>Pandoravirus</taxon>
    </lineage>
</organism>
<accession>A0A0B5J761</accession>
<proteinExistence type="predicted"/>
<dbReference type="GeneID" id="23462567"/>
<sequence>MTDNNNDTSVDSNGDEPTAQADTILAIAFLRKGERHALAFVHSFDSTRFHLTLHGTAEPKEAIVIHLDHDRKAAERWESAPLPQCCVCLDRSADRFLGCICTAPCVCAACAVPIRACPQCRQSVRGSVRCERLLASRQTAHDPNDRRWVSSMSHRFDWIHDIILPYGDSGGMALFVRTVAGRTYSMFVTSSWEVAMVMNVLYYQTGIVPDHQRLLFKGRQLELGGRTLADYDIQHDSTLLLYLRLRGD</sequence>
<dbReference type="SUPFAM" id="SSF54236">
    <property type="entry name" value="Ubiquitin-like"/>
    <property type="match status" value="1"/>
</dbReference>
<dbReference type="PANTHER" id="PTHR10666">
    <property type="entry name" value="UBIQUITIN"/>
    <property type="match status" value="1"/>
</dbReference>
<dbReference type="Pfam" id="PF00240">
    <property type="entry name" value="ubiquitin"/>
    <property type="match status" value="1"/>
</dbReference>